<dbReference type="GO" id="GO:1990904">
    <property type="term" value="C:ribonucleoprotein complex"/>
    <property type="evidence" value="ECO:0007669"/>
    <property type="project" value="UniProtKB-KW"/>
</dbReference>
<evidence type="ECO:0000313" key="5">
    <source>
        <dbReference type="EMBL" id="KDQ30737.1"/>
    </source>
</evidence>
<gene>
    <name evidence="5" type="ORF">PLEOSDRAFT_1062711</name>
</gene>
<dbReference type="EMBL" id="KL198006">
    <property type="protein sequence ID" value="KDQ30737.1"/>
    <property type="molecule type" value="Genomic_DNA"/>
</dbReference>
<comment type="similarity">
    <text evidence="2">Belongs to the eukaryotic ribosomal protein eL32 family.</text>
</comment>
<dbReference type="InterPro" id="IPR036351">
    <property type="entry name" value="Ribosomal_eL32_sf"/>
</dbReference>
<dbReference type="CDD" id="cd07361">
    <property type="entry name" value="MEMO_like"/>
    <property type="match status" value="1"/>
</dbReference>
<evidence type="ECO:0000313" key="6">
    <source>
        <dbReference type="Proteomes" id="UP000027073"/>
    </source>
</evidence>
<dbReference type="InterPro" id="IPR002737">
    <property type="entry name" value="MEMO1_fam"/>
</dbReference>
<dbReference type="InParanoid" id="A0A067P2W0"/>
<dbReference type="AlphaFoldDB" id="A0A067P2W0"/>
<keyword evidence="3" id="KW-0689">Ribosomal protein</keyword>
<dbReference type="Gene3D" id="3.40.830.10">
    <property type="entry name" value="LigB-like"/>
    <property type="match status" value="1"/>
</dbReference>
<dbReference type="CDD" id="cd00513">
    <property type="entry name" value="Ribosomal_L32_L32e"/>
    <property type="match status" value="1"/>
</dbReference>
<dbReference type="HAMAP" id="MF_00055">
    <property type="entry name" value="MEMO1"/>
    <property type="match status" value="1"/>
</dbReference>
<dbReference type="SUPFAM" id="SSF52042">
    <property type="entry name" value="Ribosomal protein L32e"/>
    <property type="match status" value="1"/>
</dbReference>
<dbReference type="GO" id="GO:0003735">
    <property type="term" value="F:structural constituent of ribosome"/>
    <property type="evidence" value="ECO:0007669"/>
    <property type="project" value="InterPro"/>
</dbReference>
<dbReference type="GO" id="GO:0005840">
    <property type="term" value="C:ribosome"/>
    <property type="evidence" value="ECO:0007669"/>
    <property type="project" value="UniProtKB-KW"/>
</dbReference>
<evidence type="ECO:0000256" key="2">
    <source>
        <dbReference type="ARBA" id="ARBA00008431"/>
    </source>
</evidence>
<evidence type="ECO:0008006" key="7">
    <source>
        <dbReference type="Google" id="ProtNLM"/>
    </source>
</evidence>
<dbReference type="VEuPathDB" id="FungiDB:PLEOSDRAFT_1062711"/>
<reference evidence="6" key="1">
    <citation type="journal article" date="2014" name="Proc. Natl. Acad. Sci. U.S.A.">
        <title>Extensive sampling of basidiomycete genomes demonstrates inadequacy of the white-rot/brown-rot paradigm for wood decay fungi.</title>
        <authorList>
            <person name="Riley R."/>
            <person name="Salamov A.A."/>
            <person name="Brown D.W."/>
            <person name="Nagy L.G."/>
            <person name="Floudas D."/>
            <person name="Held B.W."/>
            <person name="Levasseur A."/>
            <person name="Lombard V."/>
            <person name="Morin E."/>
            <person name="Otillar R."/>
            <person name="Lindquist E.A."/>
            <person name="Sun H."/>
            <person name="LaButti K.M."/>
            <person name="Schmutz J."/>
            <person name="Jabbour D."/>
            <person name="Luo H."/>
            <person name="Baker S.E."/>
            <person name="Pisabarro A.G."/>
            <person name="Walton J.D."/>
            <person name="Blanchette R.A."/>
            <person name="Henrissat B."/>
            <person name="Martin F."/>
            <person name="Cullen D."/>
            <person name="Hibbett D.S."/>
            <person name="Grigoriev I.V."/>
        </authorList>
    </citation>
    <scope>NUCLEOTIDE SEQUENCE [LARGE SCALE GENOMIC DNA]</scope>
    <source>
        <strain evidence="6">PC15</strain>
    </source>
</reference>
<dbReference type="HOGENOM" id="CLU_038085_1_0_1"/>
<dbReference type="Pfam" id="PF01875">
    <property type="entry name" value="Memo"/>
    <property type="match status" value="1"/>
</dbReference>
<evidence type="ECO:0000256" key="1">
    <source>
        <dbReference type="ARBA" id="ARBA00006315"/>
    </source>
</evidence>
<dbReference type="FunCoup" id="A0A067P2W0">
    <property type="interactions" value="235"/>
</dbReference>
<dbReference type="Pfam" id="PF01655">
    <property type="entry name" value="Ribosomal_L32e"/>
    <property type="match status" value="1"/>
</dbReference>
<evidence type="ECO:0000256" key="3">
    <source>
        <dbReference type="ARBA" id="ARBA00022980"/>
    </source>
</evidence>
<name>A0A067P2W0_PLEO1</name>
<dbReference type="PANTHER" id="PTHR11060:SF0">
    <property type="entry name" value="PROTEIN MEMO1"/>
    <property type="match status" value="1"/>
</dbReference>
<protein>
    <recommendedName>
        <fullName evidence="7">60S ribosomal protein L32</fullName>
    </recommendedName>
</protein>
<proteinExistence type="inferred from homology"/>
<dbReference type="GO" id="GO:0006412">
    <property type="term" value="P:translation"/>
    <property type="evidence" value="ECO:0007669"/>
    <property type="project" value="InterPro"/>
</dbReference>
<comment type="similarity">
    <text evidence="1">Belongs to the MEMO1 family.</text>
</comment>
<dbReference type="SMART" id="SM01393">
    <property type="entry name" value="Ribosomal_L32e"/>
    <property type="match status" value="1"/>
</dbReference>
<evidence type="ECO:0000256" key="4">
    <source>
        <dbReference type="ARBA" id="ARBA00023274"/>
    </source>
</evidence>
<organism evidence="5 6">
    <name type="scientific">Pleurotus ostreatus (strain PC15)</name>
    <name type="common">Oyster mushroom</name>
    <dbReference type="NCBI Taxonomy" id="1137138"/>
    <lineage>
        <taxon>Eukaryota</taxon>
        <taxon>Fungi</taxon>
        <taxon>Dikarya</taxon>
        <taxon>Basidiomycota</taxon>
        <taxon>Agaricomycotina</taxon>
        <taxon>Agaricomycetes</taxon>
        <taxon>Agaricomycetidae</taxon>
        <taxon>Agaricales</taxon>
        <taxon>Pleurotineae</taxon>
        <taxon>Pleurotaceae</taxon>
        <taxon>Pleurotus</taxon>
    </lineage>
</organism>
<dbReference type="OrthoDB" id="417112at2759"/>
<dbReference type="PANTHER" id="PTHR11060">
    <property type="entry name" value="PROTEIN MEMO1"/>
    <property type="match status" value="1"/>
</dbReference>
<dbReference type="NCBIfam" id="TIGR04336">
    <property type="entry name" value="AmmeMemoSam_B"/>
    <property type="match status" value="1"/>
</dbReference>
<keyword evidence="4" id="KW-0687">Ribonucleoprotein</keyword>
<dbReference type="InterPro" id="IPR001515">
    <property type="entry name" value="Ribosomal_eL32"/>
</dbReference>
<dbReference type="STRING" id="1137138.A0A067P2W0"/>
<accession>A0A067P2W0</accession>
<dbReference type="Proteomes" id="UP000027073">
    <property type="component" value="Unassembled WGS sequence"/>
</dbReference>
<sequence length="463" mass="51969">MAIKIIKKRTKHFKRHQSDRYVSVKEAWRKPKGIDNRVRRRFKGQTPMPKIGYGSNKKTRHLLPSGLKKFVVNNVREVDLLLMHNKSFAAEIAHNVSSRNRTVILERAKALGIKVTNAAARLRSEEKDVRSASHAGSWYTDNRDELNEELEGWLEAVGPSEDFPVAGSKAIIAPHAGYSYSGPAAAWAYKSIGTTGIKRVFILGPSHHFYLEGCALSRCKEYETPIGNLPLDIDTINELRATNEFEDLSLKADEAEHSLEMHLPYVRKIFEGQDISIVPIVVGAISKSLEASYGKLLAPFLSREDTFCVVSSDFCHWYAITSCLLQIHAYYQAGIRGTRFSYTYYYPEPAPSDKPGINLTRSVQPSTSHRIHKSIERLDREAMDLLAMPPSSAKDAHANFAEYLAQTHNTICGRHPIGVLLGALAELEESRKSTLKWVRYEQSSACVNIADSSVSYASAWVRF</sequence>